<proteinExistence type="predicted"/>
<dbReference type="GO" id="GO:0016020">
    <property type="term" value="C:membrane"/>
    <property type="evidence" value="ECO:0007669"/>
    <property type="project" value="GOC"/>
</dbReference>
<keyword evidence="9" id="KW-0443">Lipid metabolism</keyword>
<evidence type="ECO:0000256" key="3">
    <source>
        <dbReference type="ARBA" id="ARBA00022516"/>
    </source>
</evidence>
<organism evidence="10 11">
    <name type="scientific">Rhododendron williamsianum</name>
    <dbReference type="NCBI Taxonomy" id="262921"/>
    <lineage>
        <taxon>Eukaryota</taxon>
        <taxon>Viridiplantae</taxon>
        <taxon>Streptophyta</taxon>
        <taxon>Embryophyta</taxon>
        <taxon>Tracheophyta</taxon>
        <taxon>Spermatophyta</taxon>
        <taxon>Magnoliopsida</taxon>
        <taxon>eudicotyledons</taxon>
        <taxon>Gunneridae</taxon>
        <taxon>Pentapetalae</taxon>
        <taxon>asterids</taxon>
        <taxon>Ericales</taxon>
        <taxon>Ericaceae</taxon>
        <taxon>Ericoideae</taxon>
        <taxon>Rhodoreae</taxon>
        <taxon>Rhododendron</taxon>
    </lineage>
</organism>
<dbReference type="EC" id="2.7.1.130" evidence="2"/>
<evidence type="ECO:0000313" key="11">
    <source>
        <dbReference type="Proteomes" id="UP000428333"/>
    </source>
</evidence>
<dbReference type="OrthoDB" id="10266567at2759"/>
<dbReference type="Proteomes" id="UP000428333">
    <property type="component" value="Linkage Group LG06"/>
</dbReference>
<dbReference type="EMBL" id="QEFC01001421">
    <property type="protein sequence ID" value="KAE9458256.1"/>
    <property type="molecule type" value="Genomic_DNA"/>
</dbReference>
<evidence type="ECO:0000313" key="10">
    <source>
        <dbReference type="EMBL" id="KAE9458256.1"/>
    </source>
</evidence>
<evidence type="ECO:0000256" key="8">
    <source>
        <dbReference type="ARBA" id="ARBA00022840"/>
    </source>
</evidence>
<keyword evidence="11" id="KW-1185">Reference proteome</keyword>
<comment type="caution">
    <text evidence="10">The sequence shown here is derived from an EMBL/GenBank/DDBJ whole genome shotgun (WGS) entry which is preliminary data.</text>
</comment>
<dbReference type="PANTHER" id="PTHR42724:SF1">
    <property type="entry name" value="TETRAACYLDISACCHARIDE 4'-KINASE, MITOCHONDRIAL-RELATED"/>
    <property type="match status" value="1"/>
</dbReference>
<dbReference type="GO" id="GO:0009245">
    <property type="term" value="P:lipid A biosynthetic process"/>
    <property type="evidence" value="ECO:0007669"/>
    <property type="project" value="UniProtKB-KW"/>
</dbReference>
<feature type="non-terminal residue" evidence="10">
    <location>
        <position position="1"/>
    </location>
</feature>
<gene>
    <name evidence="10" type="ORF">C3L33_09846</name>
</gene>
<evidence type="ECO:0000256" key="5">
    <source>
        <dbReference type="ARBA" id="ARBA00022679"/>
    </source>
</evidence>
<dbReference type="GO" id="GO:0009029">
    <property type="term" value="F:lipid-A 4'-kinase activity"/>
    <property type="evidence" value="ECO:0007669"/>
    <property type="project" value="UniProtKB-EC"/>
</dbReference>
<keyword evidence="6" id="KW-0547">Nucleotide-binding</keyword>
<evidence type="ECO:0000256" key="4">
    <source>
        <dbReference type="ARBA" id="ARBA00022556"/>
    </source>
</evidence>
<sequence length="216" mass="24328">MGSNSESDKIGAAILDDGMQTAFELVGNIEIVMVNGMNPWGNKKLLPLGPLREPLAALCRADIVVLHHADLADNENINAIESTLQKSKNLCLFSSPEWLLRIFSKSKTLPGIERIGALHVDRLDFSDHHLFQIKDIESIRMRLHILQAKFGSKPVVIFTEKDYYREPEILKHLDPFEVLVLCSELQIVPRKGHTEVSYQDLLRRLLEAKASGVNKP</sequence>
<dbReference type="AlphaFoldDB" id="A0A6A4LCE2"/>
<comment type="pathway">
    <text evidence="1">Glycolipid biosynthesis; lipid IV(A) biosynthesis; lipid IV(A) from (3R)-3-hydroxytetradecanoyl-[acyl-carrier-protein] and UDP-N-acetyl-alpha-D-glucosamine: step 6/6.</text>
</comment>
<keyword evidence="4" id="KW-0441">Lipid A biosynthesis</keyword>
<accession>A0A6A4LCE2</accession>
<keyword evidence="5" id="KW-0808">Transferase</keyword>
<name>A0A6A4LCE2_9ERIC</name>
<dbReference type="GO" id="GO:0005524">
    <property type="term" value="F:ATP binding"/>
    <property type="evidence" value="ECO:0007669"/>
    <property type="project" value="UniProtKB-KW"/>
</dbReference>
<dbReference type="Pfam" id="PF02606">
    <property type="entry name" value="LpxK"/>
    <property type="match status" value="1"/>
</dbReference>
<dbReference type="UniPathway" id="UPA00359">
    <property type="reaction ID" value="UER00482"/>
</dbReference>
<evidence type="ECO:0000256" key="6">
    <source>
        <dbReference type="ARBA" id="ARBA00022741"/>
    </source>
</evidence>
<evidence type="ECO:0000256" key="2">
    <source>
        <dbReference type="ARBA" id="ARBA00012071"/>
    </source>
</evidence>
<keyword evidence="3" id="KW-0444">Lipid biosynthesis</keyword>
<dbReference type="InterPro" id="IPR003758">
    <property type="entry name" value="LpxK"/>
</dbReference>
<keyword evidence="8" id="KW-0067">ATP-binding</keyword>
<evidence type="ECO:0000256" key="9">
    <source>
        <dbReference type="ARBA" id="ARBA00023098"/>
    </source>
</evidence>
<keyword evidence="7" id="KW-0418">Kinase</keyword>
<reference evidence="10 11" key="1">
    <citation type="journal article" date="2019" name="Genome Biol. Evol.">
        <title>The Rhododendron genome and chromosomal organization provide insight into shared whole-genome duplications across the heath family (Ericaceae).</title>
        <authorList>
            <person name="Soza V.L."/>
            <person name="Lindsley D."/>
            <person name="Waalkes A."/>
            <person name="Ramage E."/>
            <person name="Patwardhan R.P."/>
            <person name="Burton J.N."/>
            <person name="Adey A."/>
            <person name="Kumar A."/>
            <person name="Qiu R."/>
            <person name="Shendure J."/>
            <person name="Hall B."/>
        </authorList>
    </citation>
    <scope>NUCLEOTIDE SEQUENCE [LARGE SCALE GENOMIC DNA]</scope>
    <source>
        <strain evidence="10">RSF 1966-606</strain>
    </source>
</reference>
<protein>
    <recommendedName>
        <fullName evidence="2">tetraacyldisaccharide 4'-kinase</fullName>
        <ecNumber evidence="2">2.7.1.130</ecNumber>
    </recommendedName>
</protein>
<evidence type="ECO:0000256" key="7">
    <source>
        <dbReference type="ARBA" id="ARBA00022777"/>
    </source>
</evidence>
<evidence type="ECO:0000256" key="1">
    <source>
        <dbReference type="ARBA" id="ARBA00004870"/>
    </source>
</evidence>
<dbReference type="PANTHER" id="PTHR42724">
    <property type="entry name" value="TETRAACYLDISACCHARIDE 4'-KINASE"/>
    <property type="match status" value="1"/>
</dbReference>